<keyword evidence="7 12" id="KW-0368">Histidine biosynthesis</keyword>
<dbReference type="InterPro" id="IPR011060">
    <property type="entry name" value="RibuloseP-bd_barrel"/>
</dbReference>
<dbReference type="SUPFAM" id="SSF51366">
    <property type="entry name" value="Ribulose-phoshate binding barrel"/>
    <property type="match status" value="1"/>
</dbReference>
<dbReference type="AlphaFoldDB" id="A0A2I1N9S1"/>
<dbReference type="RefSeq" id="WP_101637199.1">
    <property type="nucleotide sequence ID" value="NZ_CAKZWX010000037.1"/>
</dbReference>
<comment type="catalytic activity">
    <reaction evidence="11">
        <text>5-[(5-phospho-1-deoxy-D-ribulos-1-ylimino)methylamino]-1-(5-phospho-beta-D-ribosyl)imidazole-4-carboxamide + L-glutamine = D-erythro-1-(imidazol-4-yl)glycerol 3-phosphate + 5-amino-1-(5-phospho-beta-D-ribosyl)imidazole-4-carboxamide + L-glutamate + H(+)</text>
        <dbReference type="Rhea" id="RHEA:24793"/>
        <dbReference type="ChEBI" id="CHEBI:15378"/>
        <dbReference type="ChEBI" id="CHEBI:29985"/>
        <dbReference type="ChEBI" id="CHEBI:58278"/>
        <dbReference type="ChEBI" id="CHEBI:58359"/>
        <dbReference type="ChEBI" id="CHEBI:58475"/>
        <dbReference type="ChEBI" id="CHEBI:58525"/>
        <dbReference type="EC" id="4.3.2.10"/>
    </reaction>
</comment>
<evidence type="ECO:0000256" key="2">
    <source>
        <dbReference type="ARBA" id="ARBA00009667"/>
    </source>
</evidence>
<gene>
    <name evidence="13" type="ORF">CYJ41_04665</name>
</gene>
<dbReference type="NCBIfam" id="TIGR00735">
    <property type="entry name" value="hisF"/>
    <property type="match status" value="1"/>
</dbReference>
<evidence type="ECO:0000256" key="7">
    <source>
        <dbReference type="ARBA" id="ARBA00023102"/>
    </source>
</evidence>
<dbReference type="Pfam" id="PF00977">
    <property type="entry name" value="His_biosynth"/>
    <property type="match status" value="1"/>
</dbReference>
<dbReference type="UniPathway" id="UPA00031">
    <property type="reaction ID" value="UER00010"/>
</dbReference>
<dbReference type="InterPro" id="IPR006062">
    <property type="entry name" value="His_biosynth"/>
</dbReference>
<evidence type="ECO:0000256" key="3">
    <source>
        <dbReference type="ARBA" id="ARBA00011152"/>
    </source>
</evidence>
<evidence type="ECO:0000256" key="11">
    <source>
        <dbReference type="ARBA" id="ARBA00047838"/>
    </source>
</evidence>
<organism evidence="13 14">
    <name type="scientific">Campylobacter ureolyticus</name>
    <dbReference type="NCBI Taxonomy" id="827"/>
    <lineage>
        <taxon>Bacteria</taxon>
        <taxon>Pseudomonadati</taxon>
        <taxon>Campylobacterota</taxon>
        <taxon>Epsilonproteobacteria</taxon>
        <taxon>Campylobacterales</taxon>
        <taxon>Campylobacteraceae</taxon>
        <taxon>Campylobacter</taxon>
    </lineage>
</organism>
<dbReference type="CDD" id="cd04731">
    <property type="entry name" value="HisF"/>
    <property type="match status" value="1"/>
</dbReference>
<evidence type="ECO:0000256" key="5">
    <source>
        <dbReference type="ARBA" id="ARBA00022490"/>
    </source>
</evidence>
<keyword evidence="5" id="KW-0963">Cytoplasm</keyword>
<proteinExistence type="inferred from homology"/>
<dbReference type="InterPro" id="IPR013785">
    <property type="entry name" value="Aldolase_TIM"/>
</dbReference>
<keyword evidence="8" id="KW-0456">Lyase</keyword>
<dbReference type="GO" id="GO:0016829">
    <property type="term" value="F:lyase activity"/>
    <property type="evidence" value="ECO:0007669"/>
    <property type="project" value="UniProtKB-KW"/>
</dbReference>
<sequence length="246" mass="26407">MKKIIPCLDTNKGRVVKGVNFVNLVDVGDPVEIAQFYEKEGADELCFLDITATNENRKTTVELAKKVANSIKIPLIVGGGIKTIDDIKALLDAGVSKISINSAAIKTPNLINEAAKEFNSLIVAIDVKKVNNNYNVFINGGEVDSGKEALKWALEVQDRGAAEILPTSMDRDGVTNGYDLEITGLLAKELNIPVIASGGAGKMSDFLDAFKAGVSSALAASVFHFGTIRINELKKYLLENGIKVRI</sequence>
<dbReference type="EC" id="4.3.2.10" evidence="4"/>
<evidence type="ECO:0000256" key="8">
    <source>
        <dbReference type="ARBA" id="ARBA00023239"/>
    </source>
</evidence>
<evidence type="ECO:0000256" key="6">
    <source>
        <dbReference type="ARBA" id="ARBA00022605"/>
    </source>
</evidence>
<dbReference type="InterPro" id="IPR050064">
    <property type="entry name" value="IGPS_HisA/HisF"/>
</dbReference>
<comment type="function">
    <text evidence="9">IGPS catalyzes the conversion of PRFAR and glutamine to IGP, AICAR and glutamate. The HisF subunit catalyzes the cyclization activity that produces IGP and AICAR from PRFAR using the ammonia provided by the HisH subunit.</text>
</comment>
<dbReference type="Proteomes" id="UP000234639">
    <property type="component" value="Unassembled WGS sequence"/>
</dbReference>
<evidence type="ECO:0000313" key="13">
    <source>
        <dbReference type="EMBL" id="PKZ29134.1"/>
    </source>
</evidence>
<dbReference type="PANTHER" id="PTHR21235">
    <property type="entry name" value="IMIDAZOLE GLYCEROL PHOSPHATE SYNTHASE SUBUNIT HISF/H IGP SYNTHASE SUBUNIT HISF/H"/>
    <property type="match status" value="1"/>
</dbReference>
<evidence type="ECO:0000256" key="1">
    <source>
        <dbReference type="ARBA" id="ARBA00005091"/>
    </source>
</evidence>
<dbReference type="PANTHER" id="PTHR21235:SF2">
    <property type="entry name" value="IMIDAZOLE GLYCEROL PHOSPHATE SYNTHASE HISHF"/>
    <property type="match status" value="1"/>
</dbReference>
<evidence type="ECO:0000256" key="10">
    <source>
        <dbReference type="ARBA" id="ARBA00030264"/>
    </source>
</evidence>
<keyword evidence="6 12" id="KW-0028">Amino-acid biosynthesis</keyword>
<comment type="caution">
    <text evidence="13">The sequence shown here is derived from an EMBL/GenBank/DDBJ whole genome shotgun (WGS) entry which is preliminary data.</text>
</comment>
<evidence type="ECO:0000256" key="4">
    <source>
        <dbReference type="ARBA" id="ARBA00012809"/>
    </source>
</evidence>
<comment type="similarity">
    <text evidence="2 12">Belongs to the HisA/HisF family.</text>
</comment>
<name>A0A2I1N9S1_9BACT</name>
<evidence type="ECO:0000256" key="9">
    <source>
        <dbReference type="ARBA" id="ARBA00025475"/>
    </source>
</evidence>
<evidence type="ECO:0000256" key="12">
    <source>
        <dbReference type="RuleBase" id="RU003657"/>
    </source>
</evidence>
<evidence type="ECO:0000313" key="14">
    <source>
        <dbReference type="Proteomes" id="UP000234639"/>
    </source>
</evidence>
<dbReference type="InterPro" id="IPR004651">
    <property type="entry name" value="HisF"/>
</dbReference>
<accession>A0A2I1N9S1</accession>
<protein>
    <recommendedName>
        <fullName evidence="4">imidazole glycerol-phosphate synthase</fullName>
        <ecNumber evidence="4">4.3.2.10</ecNumber>
    </recommendedName>
    <alternativeName>
        <fullName evidence="10">IGP synthase cyclase subunit</fullName>
    </alternativeName>
</protein>
<dbReference type="GO" id="GO:0000105">
    <property type="term" value="P:L-histidine biosynthetic process"/>
    <property type="evidence" value="ECO:0007669"/>
    <property type="project" value="UniProtKB-UniPathway"/>
</dbReference>
<comment type="subunit">
    <text evidence="3">Heterodimer of HisH and HisF.</text>
</comment>
<dbReference type="GO" id="GO:0000107">
    <property type="term" value="F:imidazoleglycerol-phosphate synthase activity"/>
    <property type="evidence" value="ECO:0007669"/>
    <property type="project" value="InterPro"/>
</dbReference>
<comment type="pathway">
    <text evidence="1">Amino-acid biosynthesis; L-histidine biosynthesis; L-histidine from 5-phospho-alpha-D-ribose 1-diphosphate: step 5/9.</text>
</comment>
<reference evidence="13 14" key="1">
    <citation type="submission" date="2017-12" db="EMBL/GenBank/DDBJ databases">
        <title>Phylogenetic diversity of female urinary microbiome.</title>
        <authorList>
            <person name="Thomas-White K."/>
            <person name="Wolfe A.J."/>
        </authorList>
    </citation>
    <scope>NUCLEOTIDE SEQUENCE [LARGE SCALE GENOMIC DNA]</scope>
    <source>
        <strain evidence="13 14">UMB0112</strain>
    </source>
</reference>
<dbReference type="Gene3D" id="3.20.20.70">
    <property type="entry name" value="Aldolase class I"/>
    <property type="match status" value="1"/>
</dbReference>
<dbReference type="EMBL" id="PKHU01000004">
    <property type="protein sequence ID" value="PKZ29134.1"/>
    <property type="molecule type" value="Genomic_DNA"/>
</dbReference>